<keyword evidence="2" id="KW-1185">Reference proteome</keyword>
<protein>
    <submittedName>
        <fullName evidence="1">Uncharacterized protein</fullName>
    </submittedName>
</protein>
<reference evidence="1 2" key="1">
    <citation type="journal article" date="2016" name="Genome Announc.">
        <title>Draft Genome Sequence of the Thermotolerant Cyanobacterium Desertifilum sp. IPPAS B-1220.</title>
        <authorList>
            <person name="Mironov K.S."/>
            <person name="Sinetova M.A."/>
            <person name="Bolatkhan K."/>
            <person name="Zayadan B.K."/>
            <person name="Ustinova V.V."/>
            <person name="Kupriyanova E.V."/>
            <person name="Skrypnik A.N."/>
            <person name="Gogoleva N.E."/>
            <person name="Gogolev Y.V."/>
            <person name="Los D.A."/>
        </authorList>
    </citation>
    <scope>NUCLEOTIDE SEQUENCE [LARGE SCALE GENOMIC DNA]</scope>
    <source>
        <strain evidence="1 2">IPPAS B-1220</strain>
    </source>
</reference>
<evidence type="ECO:0000313" key="2">
    <source>
        <dbReference type="Proteomes" id="UP000095472"/>
    </source>
</evidence>
<dbReference type="EMBL" id="CP182909">
    <property type="protein sequence ID" value="XPM64153.1"/>
    <property type="molecule type" value="Genomic_DNA"/>
</dbReference>
<evidence type="ECO:0000313" key="1">
    <source>
        <dbReference type="EMBL" id="XPM64153.1"/>
    </source>
</evidence>
<dbReference type="Proteomes" id="UP000095472">
    <property type="component" value="Chromosome"/>
</dbReference>
<accession>A0ACD5GTC0</accession>
<proteinExistence type="predicted"/>
<organism evidence="1 2">
    <name type="scientific">Desertifilum tharense IPPAS B-1220</name>
    <dbReference type="NCBI Taxonomy" id="1781255"/>
    <lineage>
        <taxon>Bacteria</taxon>
        <taxon>Bacillati</taxon>
        <taxon>Cyanobacteriota</taxon>
        <taxon>Cyanophyceae</taxon>
        <taxon>Desertifilales</taxon>
        <taxon>Desertifilaceae</taxon>
        <taxon>Desertifilum</taxon>
    </lineage>
</organism>
<name>A0ACD5GTC0_9CYAN</name>
<sequence length="51" mass="5487">MLSVSRQEFGKPEDNPHASDSPLQLEVIDGTLPADLYGHVYIVGLGGFCRG</sequence>
<gene>
    <name evidence="1" type="ORF">BH720_034960</name>
</gene>